<organism evidence="3 4">
    <name type="scientific">Rhizobium tubonense</name>
    <dbReference type="NCBI Taxonomy" id="484088"/>
    <lineage>
        <taxon>Bacteria</taxon>
        <taxon>Pseudomonadati</taxon>
        <taxon>Pseudomonadota</taxon>
        <taxon>Alphaproteobacteria</taxon>
        <taxon>Hyphomicrobiales</taxon>
        <taxon>Rhizobiaceae</taxon>
        <taxon>Rhizobium/Agrobacterium group</taxon>
        <taxon>Rhizobium</taxon>
    </lineage>
</organism>
<dbReference type="EMBL" id="PCDP01000001">
    <property type="protein sequence ID" value="PZM17024.1"/>
    <property type="molecule type" value="Genomic_DNA"/>
</dbReference>
<dbReference type="PANTHER" id="PTHR46118:SF4">
    <property type="entry name" value="PROTEIN ABHD11"/>
    <property type="match status" value="1"/>
</dbReference>
<name>A0A2W4DLV2_9HYPH</name>
<keyword evidence="1 3" id="KW-0378">Hydrolase</keyword>
<dbReference type="Gene3D" id="3.40.50.1820">
    <property type="entry name" value="alpha/beta hydrolase"/>
    <property type="match status" value="1"/>
</dbReference>
<dbReference type="InterPro" id="IPR029058">
    <property type="entry name" value="AB_hydrolase_fold"/>
</dbReference>
<keyword evidence="4" id="KW-1185">Reference proteome</keyword>
<dbReference type="OrthoDB" id="9791366at2"/>
<dbReference type="AlphaFoldDB" id="A0A2W4DLV2"/>
<dbReference type="Proteomes" id="UP000248925">
    <property type="component" value="Unassembled WGS sequence"/>
</dbReference>
<dbReference type="RefSeq" id="WP_111158352.1">
    <property type="nucleotide sequence ID" value="NZ_PCDP01000001.1"/>
</dbReference>
<feature type="domain" description="AB hydrolase-1" evidence="2">
    <location>
        <begin position="38"/>
        <end position="147"/>
    </location>
</feature>
<dbReference type="GO" id="GO:0052689">
    <property type="term" value="F:carboxylic ester hydrolase activity"/>
    <property type="evidence" value="ECO:0007669"/>
    <property type="project" value="TreeGrafter"/>
</dbReference>
<comment type="caution">
    <text evidence="3">The sequence shown here is derived from an EMBL/GenBank/DDBJ whole genome shotgun (WGS) entry which is preliminary data.</text>
</comment>
<evidence type="ECO:0000259" key="2">
    <source>
        <dbReference type="Pfam" id="PF00561"/>
    </source>
</evidence>
<proteinExistence type="predicted"/>
<dbReference type="SUPFAM" id="SSF53474">
    <property type="entry name" value="alpha/beta-Hydrolases"/>
    <property type="match status" value="1"/>
</dbReference>
<sequence>MTTDYEIGFLARIFEASDGLKLYARDYGHDNPLTADRPTVFCLPGLTRNSRDFHQLALILSSDTIAPRRVITLDARGRGLSGWDDDKSRYNLSVEAADVLSACAIFDVPEAVFIGTSRGGLVLHLLATQRPDILKSVILNDIGPALEVEGLAEIRDYLNSDRRPVSWDDAAAIIRANHGDSFTILNDEDWLDMCHAIYADIDGKVTADFDAAIAQQMTALDLSRPLPTLWEQFDAFGGISLMTIRGENSKLLSVETLAEMGKRHPGMLAKTAIGQGHAPILHLDDLPSAIQSFLSAS</sequence>
<dbReference type="PANTHER" id="PTHR46118">
    <property type="entry name" value="PROTEIN ABHD11"/>
    <property type="match status" value="1"/>
</dbReference>
<dbReference type="Pfam" id="PF00561">
    <property type="entry name" value="Abhydrolase_1"/>
    <property type="match status" value="1"/>
</dbReference>
<accession>A0A2W4DLV2</accession>
<protein>
    <submittedName>
        <fullName evidence="3">Alpha/beta hydrolase</fullName>
    </submittedName>
</protein>
<reference evidence="3 4" key="1">
    <citation type="journal article" date="2018" name="Sci. Rep.">
        <title>Rhizobium tumorigenes sp. nov., a novel plant tumorigenic bacterium isolated from cane gall tumors on thornless blackberry.</title>
        <authorList>
            <person name="Kuzmanovi N."/>
            <person name="Smalla K."/>
            <person name="Gronow S."/>
            <person name="PuBawska J."/>
        </authorList>
    </citation>
    <scope>NUCLEOTIDE SEQUENCE [LARGE SCALE GENOMIC DNA]</scope>
    <source>
        <strain evidence="3 4">CCBAU 85046</strain>
    </source>
</reference>
<gene>
    <name evidence="3" type="ORF">CPY51_01940</name>
</gene>
<evidence type="ECO:0000313" key="4">
    <source>
        <dbReference type="Proteomes" id="UP000248925"/>
    </source>
</evidence>
<evidence type="ECO:0000313" key="3">
    <source>
        <dbReference type="EMBL" id="PZM17024.1"/>
    </source>
</evidence>
<evidence type="ECO:0000256" key="1">
    <source>
        <dbReference type="ARBA" id="ARBA00022801"/>
    </source>
</evidence>
<dbReference type="InterPro" id="IPR000073">
    <property type="entry name" value="AB_hydrolase_1"/>
</dbReference>